<protein>
    <submittedName>
        <fullName evidence="1">Uncharacterized protein</fullName>
    </submittedName>
</protein>
<gene>
    <name evidence="1" type="ORF">J2S20_000032</name>
</gene>
<sequence length="809" mass="88568">MIKKLKLKIFILLLLFAAAFCLWFRSSVKQGGAESALRYATLEEPSFPLIWAESAGRRLDVMRGYVMDTAADIAADTLILLPEDRKLPLSVEGGSLTVTGLQYELRSADRSNLIERTELKDWETTERGLRFTLPIQNLLKQDEEYRLDVVLNTEERGALHYYARVGFDSTGLAPDMLALAEGFSIRNFDYNAARENTTYLEPGAGAEDTDLSSVNLKSGYDQLTYRKLSLTPTGEADLRLLEYSGSVGIVRRDFTATGEDSGGALSQFEISETFVMRKGPERIYMMDYSRSMHEVFLGAESAFSEKGIQLGISGTSALQSVESPDGSFCAFVSAGDLWLADSAGSSCIRVWSFRSGTDAGLRGGYTKHSVKILSLTDEGELNFLVGGYMNRGKREGQVGISLLSYDRGENAVTERAFIPSAAGSEEVEADLSVLSYLSAGGMFYFKFGDGFYGLDVRSNEYIVLCDKLHEGGYAVSPSQSEIAWQEGTDPFGAELIQLMDLEKGDRKELNSGENQYLRPIGYIGEDLAVGIAERGNVWKLNGTDRELPYTAVEIVDAALNSQKHYEEAGVLLTDARTENSRIHLTKLIRTGEHSFRMSGSDTIVCNHPTATDTAIQTESSEQRGLSYHLLLSHGFASGKPKVLVPGAIRYESSAELTIPTEPSRGKCYAAYGHGSYLGSYVRQGDAVNAAYEAMGYVRCGGSLCYCRAGTASIRTLRGAESAAQAVLEARSAGTATELYGANLRAVLYFVSRGVPVMGWTEDGTALLIYAYDQASVSLWQQTDGSWLKLGLQDAEELFLRGRNDFACVR</sequence>
<dbReference type="SUPFAM" id="SSF69304">
    <property type="entry name" value="Tricorn protease N-terminal domain"/>
    <property type="match status" value="1"/>
</dbReference>
<name>A0AAE4AJ39_9FIRM</name>
<reference evidence="1" key="1">
    <citation type="submission" date="2023-07" db="EMBL/GenBank/DDBJ databases">
        <title>Genomic Encyclopedia of Type Strains, Phase IV (KMG-IV): sequencing the most valuable type-strain genomes for metagenomic binning, comparative biology and taxonomic classification.</title>
        <authorList>
            <person name="Goeker M."/>
        </authorList>
    </citation>
    <scope>NUCLEOTIDE SEQUENCE</scope>
    <source>
        <strain evidence="1">DSM 19659</strain>
    </source>
</reference>
<dbReference type="EMBL" id="JAUSTO010000001">
    <property type="protein sequence ID" value="MDQ0151358.1"/>
    <property type="molecule type" value="Genomic_DNA"/>
</dbReference>
<dbReference type="Proteomes" id="UP001241537">
    <property type="component" value="Unassembled WGS sequence"/>
</dbReference>
<evidence type="ECO:0000313" key="1">
    <source>
        <dbReference type="EMBL" id="MDQ0151358.1"/>
    </source>
</evidence>
<dbReference type="AlphaFoldDB" id="A0AAE4AJ39"/>
<dbReference type="RefSeq" id="WP_307251762.1">
    <property type="nucleotide sequence ID" value="NZ_JAUSTO010000001.1"/>
</dbReference>
<organism evidence="1 2">
    <name type="scientific">Moryella indoligenes</name>
    <dbReference type="NCBI Taxonomy" id="371674"/>
    <lineage>
        <taxon>Bacteria</taxon>
        <taxon>Bacillati</taxon>
        <taxon>Bacillota</taxon>
        <taxon>Clostridia</taxon>
        <taxon>Lachnospirales</taxon>
        <taxon>Lachnospiraceae</taxon>
        <taxon>Moryella</taxon>
    </lineage>
</organism>
<comment type="caution">
    <text evidence="1">The sequence shown here is derived from an EMBL/GenBank/DDBJ whole genome shotgun (WGS) entry which is preliminary data.</text>
</comment>
<accession>A0AAE4AJ39</accession>
<keyword evidence="2" id="KW-1185">Reference proteome</keyword>
<evidence type="ECO:0000313" key="2">
    <source>
        <dbReference type="Proteomes" id="UP001241537"/>
    </source>
</evidence>
<proteinExistence type="predicted"/>